<gene>
    <name evidence="3" type="ORF">CLIB1423_05S05490</name>
</gene>
<feature type="domain" description="PSP proline-rich" evidence="2">
    <location>
        <begin position="277"/>
        <end position="333"/>
    </location>
</feature>
<evidence type="ECO:0000313" key="4">
    <source>
        <dbReference type="Proteomes" id="UP000837801"/>
    </source>
</evidence>
<dbReference type="EMBL" id="CAKXYY010000005">
    <property type="protein sequence ID" value="CAH2352095.1"/>
    <property type="molecule type" value="Genomic_DNA"/>
</dbReference>
<evidence type="ECO:0000256" key="1">
    <source>
        <dbReference type="SAM" id="MobiDB-lite"/>
    </source>
</evidence>
<dbReference type="PANTHER" id="PTHR12785">
    <property type="entry name" value="SPLICING FACTOR 3B"/>
    <property type="match status" value="1"/>
</dbReference>
<keyword evidence="4" id="KW-1185">Reference proteome</keyword>
<dbReference type="Pfam" id="PF04037">
    <property type="entry name" value="DUF382"/>
    <property type="match status" value="1"/>
</dbReference>
<dbReference type="SMART" id="SM00581">
    <property type="entry name" value="PSP"/>
    <property type="match status" value="1"/>
</dbReference>
<dbReference type="AlphaFoldDB" id="A0A9P0QNR3"/>
<dbReference type="OrthoDB" id="10260794at2759"/>
<comment type="caution">
    <text evidence="3">The sequence shown here is derived from an EMBL/GenBank/DDBJ whole genome shotgun (WGS) entry which is preliminary data.</text>
</comment>
<reference evidence="3" key="1">
    <citation type="submission" date="2022-03" db="EMBL/GenBank/DDBJ databases">
        <authorList>
            <person name="Legras J.-L."/>
            <person name="Devillers H."/>
            <person name="Grondin C."/>
        </authorList>
    </citation>
    <scope>NUCLEOTIDE SEQUENCE</scope>
    <source>
        <strain evidence="3">CLIB 1423</strain>
    </source>
</reference>
<evidence type="ECO:0000259" key="2">
    <source>
        <dbReference type="SMART" id="SM00581"/>
    </source>
</evidence>
<dbReference type="Proteomes" id="UP000837801">
    <property type="component" value="Unassembled WGS sequence"/>
</dbReference>
<feature type="compositionally biased region" description="Basic and acidic residues" evidence="1">
    <location>
        <begin position="78"/>
        <end position="87"/>
    </location>
</feature>
<dbReference type="InterPro" id="IPR052584">
    <property type="entry name" value="U2_snRNP_Complex_Component"/>
</dbReference>
<sequence>MSKIRKSKNQQRRERAKLKKKEVNGNEIGNNSEQANPIDETVESEIPEVAVIDKESTKQIDENDDVLFAQFQNVFQKFENKEEHQEGQTEESNPKGDLLTEEADDDSSSASSSDEEEEENQPLSKRQLRKLNKVSLAELKSSTSRPQLVEWFDVDSHDPFLHVALKSQLNCVPIPPHWTNKRDYLSGRKGVERVPFQLPKFILDTGIQDMRNTDAENESTLRQSQRDRVQPKMGKLDIDYQKLHDAFFKFQTKPKLYAFGDLFYEGRESHDEYSTEVGVIRPGIVSKDLRRALGMHEDDPKIPPPWLQVMAKIGKPPAYKDLYIPGLDMEYNNEGYTHSKEKSKSTVGNVVELFGQITSDIEEESEEEGTDDSENEGEKEEAADQPDYEPESEPESEGDHTQKTSISEFGGTKASSKPKGISSTENKPLYQILQENDKASNSPLTNKGYDVSIEATPSTNNKRPAAETNTNEKKKFKF</sequence>
<dbReference type="InterPro" id="IPR007180">
    <property type="entry name" value="DUF382"/>
</dbReference>
<accession>A0A9P0QNR3</accession>
<feature type="compositionally biased region" description="Acidic residues" evidence="1">
    <location>
        <begin position="360"/>
        <end position="396"/>
    </location>
</feature>
<name>A0A9P0QNR3_9ASCO</name>
<protein>
    <submittedName>
        <fullName evidence="3">Cold sensitive U2 snRNA suppressor 1</fullName>
    </submittedName>
</protein>
<feature type="region of interest" description="Disordered" evidence="1">
    <location>
        <begin position="77"/>
        <end position="128"/>
    </location>
</feature>
<dbReference type="PANTHER" id="PTHR12785:SF6">
    <property type="entry name" value="SPLICING FACTOR 3B SUBUNIT 2"/>
    <property type="match status" value="1"/>
</dbReference>
<evidence type="ECO:0000313" key="3">
    <source>
        <dbReference type="EMBL" id="CAH2352095.1"/>
    </source>
</evidence>
<dbReference type="GO" id="GO:0005634">
    <property type="term" value="C:nucleus"/>
    <property type="evidence" value="ECO:0007669"/>
    <property type="project" value="InterPro"/>
</dbReference>
<dbReference type="InterPro" id="IPR006568">
    <property type="entry name" value="PSP_pro-rich"/>
</dbReference>
<proteinExistence type="predicted"/>
<organism evidence="3 4">
    <name type="scientific">[Candida] railenensis</name>
    <dbReference type="NCBI Taxonomy" id="45579"/>
    <lineage>
        <taxon>Eukaryota</taxon>
        <taxon>Fungi</taxon>
        <taxon>Dikarya</taxon>
        <taxon>Ascomycota</taxon>
        <taxon>Saccharomycotina</taxon>
        <taxon>Pichiomycetes</taxon>
        <taxon>Debaryomycetaceae</taxon>
        <taxon>Kurtzmaniella</taxon>
    </lineage>
</organism>
<feature type="region of interest" description="Disordered" evidence="1">
    <location>
        <begin position="1"/>
        <end position="44"/>
    </location>
</feature>
<dbReference type="Pfam" id="PF04046">
    <property type="entry name" value="PSP"/>
    <property type="match status" value="1"/>
</dbReference>
<feature type="compositionally biased region" description="Basic residues" evidence="1">
    <location>
        <begin position="1"/>
        <end position="20"/>
    </location>
</feature>
<feature type="region of interest" description="Disordered" evidence="1">
    <location>
        <begin position="358"/>
        <end position="478"/>
    </location>
</feature>
<feature type="compositionally biased region" description="Acidic residues" evidence="1">
    <location>
        <begin position="99"/>
        <end position="120"/>
    </location>
</feature>